<feature type="transmembrane region" description="Helical" evidence="7">
    <location>
        <begin position="64"/>
        <end position="88"/>
    </location>
</feature>
<evidence type="ECO:0000256" key="3">
    <source>
        <dbReference type="ARBA" id="ARBA00022692"/>
    </source>
</evidence>
<feature type="transmembrane region" description="Helical" evidence="7">
    <location>
        <begin position="94"/>
        <end position="115"/>
    </location>
</feature>
<proteinExistence type="inferred from homology"/>
<dbReference type="Pfam" id="PF00474">
    <property type="entry name" value="SSF"/>
    <property type="match status" value="1"/>
</dbReference>
<gene>
    <name evidence="8" type="ORF">F503_04499</name>
</gene>
<feature type="transmembrane region" description="Helical" evidence="7">
    <location>
        <begin position="259"/>
        <end position="276"/>
    </location>
</feature>
<feature type="transmembrane region" description="Helical" evidence="7">
    <location>
        <begin position="661"/>
        <end position="685"/>
    </location>
</feature>
<dbReference type="EMBL" id="KE148148">
    <property type="protein sequence ID" value="EPE08912.1"/>
    <property type="molecule type" value="Genomic_DNA"/>
</dbReference>
<dbReference type="STRING" id="1262450.S3C7V6"/>
<evidence type="ECO:0000256" key="5">
    <source>
        <dbReference type="ARBA" id="ARBA00023136"/>
    </source>
</evidence>
<dbReference type="GO" id="GO:0005886">
    <property type="term" value="C:plasma membrane"/>
    <property type="evidence" value="ECO:0007669"/>
    <property type="project" value="TreeGrafter"/>
</dbReference>
<feature type="transmembrane region" description="Helical" evidence="7">
    <location>
        <begin position="407"/>
        <end position="427"/>
    </location>
</feature>
<evidence type="ECO:0000256" key="4">
    <source>
        <dbReference type="ARBA" id="ARBA00022989"/>
    </source>
</evidence>
<feature type="transmembrane region" description="Helical" evidence="7">
    <location>
        <begin position="164"/>
        <end position="188"/>
    </location>
</feature>
<feature type="transmembrane region" description="Helical" evidence="7">
    <location>
        <begin position="358"/>
        <end position="386"/>
    </location>
</feature>
<dbReference type="InterPro" id="IPR038377">
    <property type="entry name" value="Na/Glc_symporter_sf"/>
</dbReference>
<keyword evidence="3 7" id="KW-0812">Transmembrane</keyword>
<protein>
    <submittedName>
        <fullName evidence="8">Solute symporter family transporter</fullName>
    </submittedName>
</protein>
<comment type="subcellular location">
    <subcellularLocation>
        <location evidence="1">Membrane</location>
        <topology evidence="1">Multi-pass membrane protein</topology>
    </subcellularLocation>
</comment>
<evidence type="ECO:0000256" key="7">
    <source>
        <dbReference type="SAM" id="Phobius"/>
    </source>
</evidence>
<keyword evidence="4 7" id="KW-1133">Transmembrane helix</keyword>
<keyword evidence="5 7" id="KW-0472">Membrane</keyword>
<evidence type="ECO:0000256" key="6">
    <source>
        <dbReference type="RuleBase" id="RU362091"/>
    </source>
</evidence>
<organism evidence="8 9">
    <name type="scientific">Ophiostoma piceae (strain UAMH 11346)</name>
    <name type="common">Sap stain fungus</name>
    <dbReference type="NCBI Taxonomy" id="1262450"/>
    <lineage>
        <taxon>Eukaryota</taxon>
        <taxon>Fungi</taxon>
        <taxon>Dikarya</taxon>
        <taxon>Ascomycota</taxon>
        <taxon>Pezizomycotina</taxon>
        <taxon>Sordariomycetes</taxon>
        <taxon>Sordariomycetidae</taxon>
        <taxon>Ophiostomatales</taxon>
        <taxon>Ophiostomataceae</taxon>
        <taxon>Ophiostoma</taxon>
    </lineage>
</organism>
<evidence type="ECO:0000256" key="1">
    <source>
        <dbReference type="ARBA" id="ARBA00004141"/>
    </source>
</evidence>
<sequence length="706" mass="74735">MSHTAGNELQVLSPGVGYGILVGIGAVFTLVMIATTAFQNKYSQYSSKQSEEFNTASRSVKPGLIVAGIVSSWTWSATLLTSSTFAYSYGISGAMWYAALGASQVLVFSLLSLMVKRDLPGAHTFPEIVLARHGPVAHIIYLVFGWATNMFVGATLVLGGAQAIAGISGVNVYGACFIIPLAVAAYVMQGGLRSTFVADYIHTVILFVAIFIFAFTLYTTDDYVGSPSRFYELLTEAAKNTPLVGNKDGSWLTFQSHDGLIFAALIFLSSFSNVWLDQAYWQRAIASKPETSVKAYLLGGLAWYGIPYGFATAMGLGCVALTSSPSFPTYPNALNPTQVGAGFSAPATAIALMGKNGAALMLLLLFMAITSATSAELIAVSSLWTFDVYKLYINKNATSTQLVAQSHYSIIGFSLILAGFCCGLSYSGVDITWILTQGGCMVGGGGIPLGLILLWPSRISTPAAIGAPLIGMSLGIMTWLITTHMRSGVISVATTGELINSLAGSSTTCGVGALVAVLFSFLFPYKYTSDDPAHIARVEKICGVASLQGQAVHFAAADTEARAELSTTEKPDDAATATVAIADSGATPGTPAEASQPAAAASGNDVVAFLTANHIEPLDLELYNKVRRVAIITCSVFFVVAMVLFPFTFYGTGYIFTEAALTGWIAVSLIWVFCSAGACIFWPLLESYQDLFAMVQLMFKDVSQRK</sequence>
<dbReference type="Gene3D" id="1.20.1730.10">
    <property type="entry name" value="Sodium/glucose cotransporter"/>
    <property type="match status" value="1"/>
</dbReference>
<accession>S3C7V6</accession>
<evidence type="ECO:0000313" key="9">
    <source>
        <dbReference type="Proteomes" id="UP000016923"/>
    </source>
</evidence>
<dbReference type="HOGENOM" id="CLU_010778_2_1_1"/>
<reference evidence="8 9" key="1">
    <citation type="journal article" date="2013" name="BMC Genomics">
        <title>The genome and transcriptome of the pine saprophyte Ophiostoma piceae, and a comparison with the bark beetle-associated pine pathogen Grosmannia clavigera.</title>
        <authorList>
            <person name="Haridas S."/>
            <person name="Wang Y."/>
            <person name="Lim L."/>
            <person name="Massoumi Alamouti S."/>
            <person name="Jackman S."/>
            <person name="Docking R."/>
            <person name="Robertson G."/>
            <person name="Birol I."/>
            <person name="Bohlmann J."/>
            <person name="Breuil C."/>
        </authorList>
    </citation>
    <scope>NUCLEOTIDE SEQUENCE [LARGE SCALE GENOMIC DNA]</scope>
    <source>
        <strain evidence="8 9">UAMH 11346</strain>
    </source>
</reference>
<name>S3C7V6_OPHP1</name>
<dbReference type="InterPro" id="IPR001734">
    <property type="entry name" value="Na/solute_symporter"/>
</dbReference>
<dbReference type="VEuPathDB" id="FungiDB:F503_04499"/>
<dbReference type="eggNOG" id="KOG2348">
    <property type="taxonomic scope" value="Eukaryota"/>
</dbReference>
<dbReference type="AlphaFoldDB" id="S3C7V6"/>
<keyword evidence="9" id="KW-1185">Reference proteome</keyword>
<dbReference type="OrthoDB" id="6132759at2759"/>
<dbReference type="PROSITE" id="PS50283">
    <property type="entry name" value="NA_SOLUT_SYMP_3"/>
    <property type="match status" value="1"/>
</dbReference>
<comment type="similarity">
    <text evidence="2 6">Belongs to the sodium:solute symporter (SSF) (TC 2.A.21) family.</text>
</comment>
<feature type="transmembrane region" description="Helical" evidence="7">
    <location>
        <begin position="629"/>
        <end position="649"/>
    </location>
</feature>
<dbReference type="OMA" id="WLDQAYW"/>
<evidence type="ECO:0000313" key="8">
    <source>
        <dbReference type="EMBL" id="EPE08912.1"/>
    </source>
</evidence>
<feature type="transmembrane region" description="Helical" evidence="7">
    <location>
        <begin position="433"/>
        <end position="455"/>
    </location>
</feature>
<evidence type="ECO:0000256" key="2">
    <source>
        <dbReference type="ARBA" id="ARBA00006434"/>
    </source>
</evidence>
<dbReference type="PANTHER" id="PTHR46154:SF2">
    <property type="entry name" value="SOLUTE SYMPORTER FAMILY TRANSPORTER (AFU_ORTHOLOGUE AFUA_6G03200)"/>
    <property type="match status" value="1"/>
</dbReference>
<dbReference type="PANTHER" id="PTHR46154">
    <property type="match status" value="1"/>
</dbReference>
<dbReference type="GO" id="GO:0015204">
    <property type="term" value="F:urea transmembrane transporter activity"/>
    <property type="evidence" value="ECO:0007669"/>
    <property type="project" value="InterPro"/>
</dbReference>
<feature type="transmembrane region" description="Helical" evidence="7">
    <location>
        <begin position="200"/>
        <end position="218"/>
    </location>
</feature>
<dbReference type="Proteomes" id="UP000016923">
    <property type="component" value="Unassembled WGS sequence"/>
</dbReference>
<feature type="transmembrane region" description="Helical" evidence="7">
    <location>
        <begin position="462"/>
        <end position="482"/>
    </location>
</feature>
<dbReference type="InterPro" id="IPR031155">
    <property type="entry name" value="DUR"/>
</dbReference>
<dbReference type="CDD" id="cd11476">
    <property type="entry name" value="SLC5sbd_DUR3"/>
    <property type="match status" value="1"/>
</dbReference>
<feature type="transmembrane region" description="Helical" evidence="7">
    <location>
        <begin position="296"/>
        <end position="322"/>
    </location>
</feature>
<feature type="transmembrane region" description="Helical" evidence="7">
    <location>
        <begin position="16"/>
        <end position="38"/>
    </location>
</feature>
<feature type="transmembrane region" description="Helical" evidence="7">
    <location>
        <begin position="136"/>
        <end position="158"/>
    </location>
</feature>
<feature type="transmembrane region" description="Helical" evidence="7">
    <location>
        <begin position="502"/>
        <end position="523"/>
    </location>
</feature>